<gene>
    <name evidence="9" type="ORF">DIATSA_LOCUS11429</name>
</gene>
<dbReference type="OrthoDB" id="3853857at2759"/>
<feature type="domain" description="DAGKc" evidence="8">
    <location>
        <begin position="178"/>
        <end position="324"/>
    </location>
</feature>
<dbReference type="PANTHER" id="PTHR12358">
    <property type="entry name" value="SPHINGOSINE KINASE"/>
    <property type="match status" value="1"/>
</dbReference>
<dbReference type="GO" id="GO:0012505">
    <property type="term" value="C:endomembrane system"/>
    <property type="evidence" value="ECO:0007669"/>
    <property type="project" value="UniProtKB-SubCell"/>
</dbReference>
<evidence type="ECO:0000313" key="10">
    <source>
        <dbReference type="Proteomes" id="UP001153714"/>
    </source>
</evidence>
<sequence length="608" mass="68104">MATPQHNSDVLVVSRNEHSDSKEHVYLEETFYILSKKNSVFRVRLTSKGLSLMKETDGNSKEQTILLRDIIGSKCMRSKRRHPGATSCVCSSLVGHQQLKVVDENSGDLDENDISAYLYIYAYILKHSRRNLKRERTTITLRFRSFDKYEDNNKEAQKWRTTLKCLIAGQPITNVPPPNDKKLLILLNPKSGPGRARELFQTKVAPLLQEAEVPYELHVTKHAQYAREFVRTRNVYAWKGIVAVGGDGVLFEVLNGMFERLDWQQALMEVPLGILPCGSGNGLAKTICHLYNEPYIGENLTGLTMALARGKVAPMDVVRIETKTKIMFSFLSVGWGLLSDIDIESERLRAIGGHRFTVWAAARLVGLRRYKGVLSYAKIKDVSNLPRPKLPLTLSHSISQDGALDSPDAEAFIDCDEHADVFTSTVNGKHQRVDSWYSVNSRRSAFYSTRGSEYHSVTSGGSEMRSPVHACMHGPAPHLPSLMSHLPSHWVHEQGEFIMVHIAYQQFIGEDFLFAPRSQLSDGVIWMLVIKAGVSRSQLLSFLLGAGQGTHAEMNNEYIKMIPVSAFRIVPEGTEGYLTVDGECVEYGPIQGEIFPNLVNISVPDTKI</sequence>
<keyword evidence="4" id="KW-0418">Kinase</keyword>
<dbReference type="GO" id="GO:0016020">
    <property type="term" value="C:membrane"/>
    <property type="evidence" value="ECO:0007669"/>
    <property type="project" value="TreeGrafter"/>
</dbReference>
<keyword evidence="10" id="KW-1185">Reference proteome</keyword>
<keyword evidence="2" id="KW-0808">Transferase</keyword>
<dbReference type="InterPro" id="IPR017438">
    <property type="entry name" value="ATP-NAD_kinase_N"/>
</dbReference>
<dbReference type="InterPro" id="IPR001206">
    <property type="entry name" value="Diacylglycerol_kinase_cat_dom"/>
</dbReference>
<evidence type="ECO:0000256" key="6">
    <source>
        <dbReference type="ARBA" id="ARBA00023136"/>
    </source>
</evidence>
<dbReference type="InterPro" id="IPR045540">
    <property type="entry name" value="YegS/DAGK_C"/>
</dbReference>
<dbReference type="GO" id="GO:0005737">
    <property type="term" value="C:cytoplasm"/>
    <property type="evidence" value="ECO:0007669"/>
    <property type="project" value="UniProtKB-ARBA"/>
</dbReference>
<reference evidence="9" key="2">
    <citation type="submission" date="2022-10" db="EMBL/GenBank/DDBJ databases">
        <authorList>
            <consortium name="ENA_rothamsted_submissions"/>
            <consortium name="culmorum"/>
            <person name="King R."/>
        </authorList>
    </citation>
    <scope>NUCLEOTIDE SEQUENCE</scope>
</reference>
<dbReference type="FunFam" id="3.40.50.10330:FF:000005">
    <property type="entry name" value="Sphingosine kinase 2"/>
    <property type="match status" value="1"/>
</dbReference>
<dbReference type="GO" id="GO:0046512">
    <property type="term" value="P:sphingosine biosynthetic process"/>
    <property type="evidence" value="ECO:0007669"/>
    <property type="project" value="TreeGrafter"/>
</dbReference>
<protein>
    <recommendedName>
        <fullName evidence="7">sphingosine kinase</fullName>
        <ecNumber evidence="7">2.7.1.91</ecNumber>
    </recommendedName>
</protein>
<dbReference type="EC" id="2.7.1.91" evidence="7"/>
<organism evidence="9 10">
    <name type="scientific">Diatraea saccharalis</name>
    <name type="common">sugarcane borer</name>
    <dbReference type="NCBI Taxonomy" id="40085"/>
    <lineage>
        <taxon>Eukaryota</taxon>
        <taxon>Metazoa</taxon>
        <taxon>Ecdysozoa</taxon>
        <taxon>Arthropoda</taxon>
        <taxon>Hexapoda</taxon>
        <taxon>Insecta</taxon>
        <taxon>Pterygota</taxon>
        <taxon>Neoptera</taxon>
        <taxon>Endopterygota</taxon>
        <taxon>Lepidoptera</taxon>
        <taxon>Glossata</taxon>
        <taxon>Ditrysia</taxon>
        <taxon>Pyraloidea</taxon>
        <taxon>Crambidae</taxon>
        <taxon>Crambinae</taxon>
        <taxon>Diatraea</taxon>
    </lineage>
</organism>
<dbReference type="Gene3D" id="3.40.50.10330">
    <property type="entry name" value="Probable inorganic polyphosphate/atp-NAD kinase, domain 1"/>
    <property type="match status" value="1"/>
</dbReference>
<comment type="subcellular location">
    <subcellularLocation>
        <location evidence="1">Endomembrane system</location>
    </subcellularLocation>
</comment>
<evidence type="ECO:0000256" key="4">
    <source>
        <dbReference type="ARBA" id="ARBA00022777"/>
    </source>
</evidence>
<evidence type="ECO:0000256" key="3">
    <source>
        <dbReference type="ARBA" id="ARBA00022741"/>
    </source>
</evidence>
<dbReference type="PROSITE" id="PS50146">
    <property type="entry name" value="DAGK"/>
    <property type="match status" value="1"/>
</dbReference>
<name>A0A9N9RCC3_9NEOP</name>
<dbReference type="InterPro" id="IPR050187">
    <property type="entry name" value="Lipid_Phosphate_FormReg"/>
</dbReference>
<dbReference type="GO" id="GO:0008481">
    <property type="term" value="F:sphingosine kinase activity"/>
    <property type="evidence" value="ECO:0007669"/>
    <property type="project" value="UniProtKB-EC"/>
</dbReference>
<evidence type="ECO:0000256" key="5">
    <source>
        <dbReference type="ARBA" id="ARBA00022840"/>
    </source>
</evidence>
<dbReference type="AlphaFoldDB" id="A0A9N9RCC3"/>
<keyword evidence="3" id="KW-0547">Nucleotide-binding</keyword>
<dbReference type="SUPFAM" id="SSF111331">
    <property type="entry name" value="NAD kinase/diacylglycerol kinase-like"/>
    <property type="match status" value="1"/>
</dbReference>
<evidence type="ECO:0000256" key="2">
    <source>
        <dbReference type="ARBA" id="ARBA00022679"/>
    </source>
</evidence>
<keyword evidence="5" id="KW-0067">ATP-binding</keyword>
<dbReference type="Proteomes" id="UP001153714">
    <property type="component" value="Chromosome 6"/>
</dbReference>
<evidence type="ECO:0000256" key="7">
    <source>
        <dbReference type="ARBA" id="ARBA00044037"/>
    </source>
</evidence>
<evidence type="ECO:0000256" key="1">
    <source>
        <dbReference type="ARBA" id="ARBA00004308"/>
    </source>
</evidence>
<dbReference type="InterPro" id="IPR016064">
    <property type="entry name" value="NAD/diacylglycerol_kinase_sf"/>
</dbReference>
<proteinExistence type="predicted"/>
<dbReference type="GO" id="GO:0005524">
    <property type="term" value="F:ATP binding"/>
    <property type="evidence" value="ECO:0007669"/>
    <property type="project" value="UniProtKB-KW"/>
</dbReference>
<evidence type="ECO:0000259" key="8">
    <source>
        <dbReference type="PROSITE" id="PS50146"/>
    </source>
</evidence>
<evidence type="ECO:0000313" key="9">
    <source>
        <dbReference type="EMBL" id="CAG9794028.1"/>
    </source>
</evidence>
<dbReference type="SMART" id="SM00046">
    <property type="entry name" value="DAGKc"/>
    <property type="match status" value="1"/>
</dbReference>
<accession>A0A9N9RCC3</accession>
<dbReference type="EMBL" id="OU893337">
    <property type="protein sequence ID" value="CAG9794028.1"/>
    <property type="molecule type" value="Genomic_DNA"/>
</dbReference>
<dbReference type="PANTHER" id="PTHR12358:SF112">
    <property type="entry name" value="LD11247P-RELATED"/>
    <property type="match status" value="1"/>
</dbReference>
<dbReference type="GO" id="GO:0042981">
    <property type="term" value="P:regulation of apoptotic process"/>
    <property type="evidence" value="ECO:0007669"/>
    <property type="project" value="UniProtKB-ARBA"/>
</dbReference>
<dbReference type="Pfam" id="PF19279">
    <property type="entry name" value="YegS_C"/>
    <property type="match status" value="1"/>
</dbReference>
<keyword evidence="6" id="KW-0472">Membrane</keyword>
<reference evidence="9" key="1">
    <citation type="submission" date="2021-12" db="EMBL/GenBank/DDBJ databases">
        <authorList>
            <person name="King R."/>
        </authorList>
    </citation>
    <scope>NUCLEOTIDE SEQUENCE</scope>
</reference>
<dbReference type="Gene3D" id="2.60.200.40">
    <property type="match status" value="1"/>
</dbReference>
<dbReference type="Pfam" id="PF00781">
    <property type="entry name" value="DAGK_cat"/>
    <property type="match status" value="1"/>
</dbReference>